<sequence>MEALVEDQVMETVHPWPWLFLEVVREIREELLWEEDDLEQVVKNAHKWDIPELDKYGVISARGFLEFTDWLVRSWVPTESTKGRDIYYILRVFYFALSQEPLGSRLTKIQPLSLNKPLKLLSDWVVQFAKEIGSSMDKPSSIH</sequence>
<name>A0A5N6GRB7_ASPFL</name>
<dbReference type="VEuPathDB" id="FungiDB:F9C07_2233371"/>
<gene>
    <name evidence="1" type="ORF">BDV35DRAFT_394440</name>
</gene>
<protein>
    <submittedName>
        <fullName evidence="1">Uncharacterized protein</fullName>
    </submittedName>
</protein>
<dbReference type="Proteomes" id="UP000325434">
    <property type="component" value="Unassembled WGS sequence"/>
</dbReference>
<dbReference type="AlphaFoldDB" id="A0A5N6GRB7"/>
<evidence type="ECO:0000313" key="1">
    <source>
        <dbReference type="EMBL" id="KAB8244902.1"/>
    </source>
</evidence>
<dbReference type="EMBL" id="ML734620">
    <property type="protein sequence ID" value="KAB8244902.1"/>
    <property type="molecule type" value="Genomic_DNA"/>
</dbReference>
<organism evidence="1">
    <name type="scientific">Aspergillus flavus</name>
    <dbReference type="NCBI Taxonomy" id="5059"/>
    <lineage>
        <taxon>Eukaryota</taxon>
        <taxon>Fungi</taxon>
        <taxon>Dikarya</taxon>
        <taxon>Ascomycota</taxon>
        <taxon>Pezizomycotina</taxon>
        <taxon>Eurotiomycetes</taxon>
        <taxon>Eurotiomycetidae</taxon>
        <taxon>Eurotiales</taxon>
        <taxon>Aspergillaceae</taxon>
        <taxon>Aspergillus</taxon>
        <taxon>Aspergillus subgen. Circumdati</taxon>
    </lineage>
</organism>
<reference evidence="1" key="1">
    <citation type="submission" date="2019-04" db="EMBL/GenBank/DDBJ databases">
        <title>Friends and foes A comparative genomics study of 23 Aspergillus species from section Flavi.</title>
        <authorList>
            <consortium name="DOE Joint Genome Institute"/>
            <person name="Kjaerbolling I."/>
            <person name="Vesth T."/>
            <person name="Frisvad J.C."/>
            <person name="Nybo J.L."/>
            <person name="Theobald S."/>
            <person name="Kildgaard S."/>
            <person name="Isbrandt T."/>
            <person name="Kuo A."/>
            <person name="Sato A."/>
            <person name="Lyhne E.K."/>
            <person name="Kogle M.E."/>
            <person name="Wiebenga A."/>
            <person name="Kun R.S."/>
            <person name="Lubbers R.J."/>
            <person name="Makela M.R."/>
            <person name="Barry K."/>
            <person name="Chovatia M."/>
            <person name="Clum A."/>
            <person name="Daum C."/>
            <person name="Haridas S."/>
            <person name="He G."/>
            <person name="LaButti K."/>
            <person name="Lipzen A."/>
            <person name="Mondo S."/>
            <person name="Riley R."/>
            <person name="Salamov A."/>
            <person name="Simmons B.A."/>
            <person name="Magnuson J.K."/>
            <person name="Henrissat B."/>
            <person name="Mortensen U.H."/>
            <person name="Larsen T.O."/>
            <person name="Devries R.P."/>
            <person name="Grigoriev I.V."/>
            <person name="Machida M."/>
            <person name="Baker S.E."/>
            <person name="Andersen M.R."/>
        </authorList>
    </citation>
    <scope>NUCLEOTIDE SEQUENCE [LARGE SCALE GENOMIC DNA]</scope>
    <source>
        <strain evidence="1">CBS 121.62</strain>
    </source>
</reference>
<proteinExistence type="predicted"/>
<accession>A0A5N6GRB7</accession>